<keyword evidence="4 7" id="KW-0597">Phosphoprotein</keyword>
<comment type="catalytic activity">
    <reaction evidence="1">
        <text>ATP + protein L-histidine = ADP + protein N-phospho-L-histidine.</text>
        <dbReference type="EC" id="2.7.13.3"/>
    </reaction>
</comment>
<evidence type="ECO:0000256" key="3">
    <source>
        <dbReference type="ARBA" id="ARBA00012438"/>
    </source>
</evidence>
<comment type="subcellular location">
    <subcellularLocation>
        <location evidence="2">Membrane</location>
    </subcellularLocation>
</comment>
<dbReference type="PROSITE" id="PS50885">
    <property type="entry name" value="HAMP"/>
    <property type="match status" value="1"/>
</dbReference>
<dbReference type="PROSITE" id="PS50110">
    <property type="entry name" value="RESPONSE_REGULATORY"/>
    <property type="match status" value="2"/>
</dbReference>
<keyword evidence="8" id="KW-1133">Transmembrane helix</keyword>
<dbReference type="SMART" id="SM00304">
    <property type="entry name" value="HAMP"/>
    <property type="match status" value="1"/>
</dbReference>
<keyword evidence="8" id="KW-0472">Membrane</keyword>
<dbReference type="SMART" id="SM00448">
    <property type="entry name" value="REC"/>
    <property type="match status" value="2"/>
</dbReference>
<evidence type="ECO:0000259" key="10">
    <source>
        <dbReference type="PROSITE" id="PS50110"/>
    </source>
</evidence>
<gene>
    <name evidence="12" type="ORF">GETHOR_24810</name>
</gene>
<dbReference type="InterPro" id="IPR004358">
    <property type="entry name" value="Sig_transdc_His_kin-like_C"/>
</dbReference>
<evidence type="ECO:0000256" key="2">
    <source>
        <dbReference type="ARBA" id="ARBA00004370"/>
    </source>
</evidence>
<evidence type="ECO:0000256" key="6">
    <source>
        <dbReference type="ARBA" id="ARBA00022777"/>
    </source>
</evidence>
<evidence type="ECO:0000313" key="12">
    <source>
        <dbReference type="EMBL" id="BDU70380.1"/>
    </source>
</evidence>
<dbReference type="Pfam" id="PF00672">
    <property type="entry name" value="HAMP"/>
    <property type="match status" value="1"/>
</dbReference>
<feature type="modified residue" description="4-aspartylphosphate" evidence="7">
    <location>
        <position position="703"/>
    </location>
</feature>
<dbReference type="InterPro" id="IPR033417">
    <property type="entry name" value="CHASE8"/>
</dbReference>
<dbReference type="Gene3D" id="6.10.340.10">
    <property type="match status" value="1"/>
</dbReference>
<dbReference type="SUPFAM" id="SSF55874">
    <property type="entry name" value="ATPase domain of HSP90 chaperone/DNA topoisomerase II/histidine kinase"/>
    <property type="match status" value="1"/>
</dbReference>
<keyword evidence="6" id="KW-0418">Kinase</keyword>
<dbReference type="Pfam" id="PF17152">
    <property type="entry name" value="CHASE8"/>
    <property type="match status" value="1"/>
</dbReference>
<dbReference type="CDD" id="cd16922">
    <property type="entry name" value="HATPase_EvgS-ArcB-TorS-like"/>
    <property type="match status" value="1"/>
</dbReference>
<dbReference type="CDD" id="cd00082">
    <property type="entry name" value="HisKA"/>
    <property type="match status" value="1"/>
</dbReference>
<proteinExistence type="predicted"/>
<sequence>MTALTSSIRRKVITLVLATTTTALLLSALAFLGYEGYALRRAAAQDLQALGEIIAYNTAPFVAFHDGGPATQILESLKTHGHITRAQVHMASGELLASYPADGRPVVIHPLDAARDRVWFSGGHIELTKLVHNPEGQPTGFVFLASDMSHLNARLVLASLFLAGMLLLIGLVVTAFVRRWARVITEPVLELAGVASRVSTSRDYSLRAQSRSDDELGALIGAFNGMLERIQEQDRHLAEHRGQLEEQVAARTGELVRTNNELLIAKERAEVSNRAKSTFLANMSHELRTPLNAILLYSELVREDSEAAGHAEILPDVRRIESAGRHLLSLINDILDLSKIEAGKMTVSCETFDVPGMIRDVLATVEPLAAKNGNTLHFTCAPDVEEIHSDAIKVRQSLFNLLSNACKFTREGHIEVRAAVDPLPGSETPWLHLSVEDTGIGISPDQLQRIFSEFIQAEEGTSRQFGGTGLGLALSRKFCQILGGDIRVRSEAGKGSVFTMLLPLSPAPAPPAPETPSAQGPLAAGLSKEVPKGPVLLIDDDPTLLEALSRLLARDGYEVRMAQNGAEGLRMAREFHPGIIVLDVMMPLMDGWEVLKTLKADPVLEPIPVVMLTILDEVERGLALGAAEYLFKPIDRAQLTGVLLKFQPASPPFQVLVVEDDQATQHTLRRILLAEGWESRSASDGAEALDLLREGVPNLILLDLMMPGMDGFDFLAEKQANPEWAGVPVVVLTARELGTAEQERLRRGQVAAVMQKGLYTKGELIEEVQRAIRRSAVLKPEGGRP</sequence>
<name>A0ABM8DTI5_9BACT</name>
<evidence type="ECO:0000256" key="8">
    <source>
        <dbReference type="SAM" id="Phobius"/>
    </source>
</evidence>
<feature type="transmembrane region" description="Helical" evidence="8">
    <location>
        <begin position="12"/>
        <end position="34"/>
    </location>
</feature>
<evidence type="ECO:0000259" key="9">
    <source>
        <dbReference type="PROSITE" id="PS50109"/>
    </source>
</evidence>
<dbReference type="Gene3D" id="3.40.50.2300">
    <property type="match status" value="2"/>
</dbReference>
<dbReference type="Proteomes" id="UP001242010">
    <property type="component" value="Chromosome"/>
</dbReference>
<evidence type="ECO:0000256" key="5">
    <source>
        <dbReference type="ARBA" id="ARBA00022679"/>
    </source>
</evidence>
<feature type="domain" description="Response regulatory" evidence="10">
    <location>
        <begin position="654"/>
        <end position="771"/>
    </location>
</feature>
<evidence type="ECO:0000259" key="11">
    <source>
        <dbReference type="PROSITE" id="PS50885"/>
    </source>
</evidence>
<feature type="domain" description="Histidine kinase" evidence="9">
    <location>
        <begin position="282"/>
        <end position="506"/>
    </location>
</feature>
<evidence type="ECO:0000256" key="1">
    <source>
        <dbReference type="ARBA" id="ARBA00000085"/>
    </source>
</evidence>
<evidence type="ECO:0000256" key="7">
    <source>
        <dbReference type="PROSITE-ProRule" id="PRU00169"/>
    </source>
</evidence>
<keyword evidence="8" id="KW-0812">Transmembrane</keyword>
<dbReference type="InterPro" id="IPR011006">
    <property type="entry name" value="CheY-like_superfamily"/>
</dbReference>
<dbReference type="SMART" id="SM00388">
    <property type="entry name" value="HisKA"/>
    <property type="match status" value="1"/>
</dbReference>
<keyword evidence="13" id="KW-1185">Reference proteome</keyword>
<dbReference type="EC" id="2.7.13.3" evidence="3"/>
<dbReference type="InterPro" id="IPR036890">
    <property type="entry name" value="HATPase_C_sf"/>
</dbReference>
<feature type="modified residue" description="4-aspartylphosphate" evidence="7">
    <location>
        <position position="583"/>
    </location>
</feature>
<keyword evidence="5" id="KW-0808">Transferase</keyword>
<dbReference type="PRINTS" id="PR00344">
    <property type="entry name" value="BCTRLSENSOR"/>
</dbReference>
<protein>
    <recommendedName>
        <fullName evidence="3">histidine kinase</fullName>
        <ecNumber evidence="3">2.7.13.3</ecNumber>
    </recommendedName>
</protein>
<organism evidence="12 13">
    <name type="scientific">Geothrix oryzae</name>
    <dbReference type="NCBI Taxonomy" id="2927975"/>
    <lineage>
        <taxon>Bacteria</taxon>
        <taxon>Pseudomonadati</taxon>
        <taxon>Acidobacteriota</taxon>
        <taxon>Holophagae</taxon>
        <taxon>Holophagales</taxon>
        <taxon>Holophagaceae</taxon>
        <taxon>Geothrix</taxon>
    </lineage>
</organism>
<feature type="transmembrane region" description="Helical" evidence="8">
    <location>
        <begin position="155"/>
        <end position="177"/>
    </location>
</feature>
<dbReference type="SUPFAM" id="SSF52172">
    <property type="entry name" value="CheY-like"/>
    <property type="match status" value="2"/>
</dbReference>
<dbReference type="RefSeq" id="WP_286354098.1">
    <property type="nucleotide sequence ID" value="NZ_AP027079.1"/>
</dbReference>
<dbReference type="Gene3D" id="3.30.565.10">
    <property type="entry name" value="Histidine kinase-like ATPase, C-terminal domain"/>
    <property type="match status" value="1"/>
</dbReference>
<dbReference type="InterPro" id="IPR005467">
    <property type="entry name" value="His_kinase_dom"/>
</dbReference>
<dbReference type="PANTHER" id="PTHR43047">
    <property type="entry name" value="TWO-COMPONENT HISTIDINE PROTEIN KINASE"/>
    <property type="match status" value="1"/>
</dbReference>
<dbReference type="CDD" id="cd06225">
    <property type="entry name" value="HAMP"/>
    <property type="match status" value="1"/>
</dbReference>
<dbReference type="Pfam" id="PF02518">
    <property type="entry name" value="HATPase_c"/>
    <property type="match status" value="1"/>
</dbReference>
<dbReference type="InterPro" id="IPR003660">
    <property type="entry name" value="HAMP_dom"/>
</dbReference>
<feature type="domain" description="HAMP" evidence="11">
    <location>
        <begin position="182"/>
        <end position="235"/>
    </location>
</feature>
<dbReference type="SUPFAM" id="SSF158472">
    <property type="entry name" value="HAMP domain-like"/>
    <property type="match status" value="1"/>
</dbReference>
<reference evidence="13" key="1">
    <citation type="journal article" date="2023" name="Int. J. Syst. Evol. Microbiol.">
        <title>Mesoterricola silvestris gen. nov., sp. nov., Mesoterricola sediminis sp. nov., Geothrix oryzae sp. nov., Geothrix edaphica sp. nov., Geothrix rubra sp. nov., and Geothrix limicola sp. nov., six novel members of Acidobacteriota isolated from soils.</title>
        <authorList>
            <person name="Itoh H."/>
            <person name="Sugisawa Y."/>
            <person name="Mise K."/>
            <person name="Xu Z."/>
            <person name="Kuniyasu M."/>
            <person name="Ushijima N."/>
            <person name="Kawano K."/>
            <person name="Kobayashi E."/>
            <person name="Shiratori Y."/>
            <person name="Masuda Y."/>
            <person name="Senoo K."/>
        </authorList>
    </citation>
    <scope>NUCLEOTIDE SEQUENCE [LARGE SCALE GENOMIC DNA]</scope>
    <source>
        <strain evidence="13">Red222</strain>
    </source>
</reference>
<dbReference type="SMART" id="SM00387">
    <property type="entry name" value="HATPase_c"/>
    <property type="match status" value="1"/>
</dbReference>
<dbReference type="InterPro" id="IPR003661">
    <property type="entry name" value="HisK_dim/P_dom"/>
</dbReference>
<dbReference type="CDD" id="cd17574">
    <property type="entry name" value="REC_OmpR"/>
    <property type="match status" value="1"/>
</dbReference>
<dbReference type="InterPro" id="IPR001789">
    <property type="entry name" value="Sig_transdc_resp-reg_receiver"/>
</dbReference>
<dbReference type="InterPro" id="IPR036097">
    <property type="entry name" value="HisK_dim/P_sf"/>
</dbReference>
<dbReference type="EMBL" id="AP027079">
    <property type="protein sequence ID" value="BDU70380.1"/>
    <property type="molecule type" value="Genomic_DNA"/>
</dbReference>
<evidence type="ECO:0000313" key="13">
    <source>
        <dbReference type="Proteomes" id="UP001242010"/>
    </source>
</evidence>
<dbReference type="Pfam" id="PF00512">
    <property type="entry name" value="HisKA"/>
    <property type="match status" value="1"/>
</dbReference>
<feature type="domain" description="Response regulatory" evidence="10">
    <location>
        <begin position="534"/>
        <end position="647"/>
    </location>
</feature>
<dbReference type="PROSITE" id="PS50109">
    <property type="entry name" value="HIS_KIN"/>
    <property type="match status" value="1"/>
</dbReference>
<dbReference type="Pfam" id="PF00072">
    <property type="entry name" value="Response_reg"/>
    <property type="match status" value="2"/>
</dbReference>
<dbReference type="InterPro" id="IPR003594">
    <property type="entry name" value="HATPase_dom"/>
</dbReference>
<dbReference type="Gene3D" id="1.10.287.130">
    <property type="match status" value="1"/>
</dbReference>
<dbReference type="SUPFAM" id="SSF47384">
    <property type="entry name" value="Homodimeric domain of signal transducing histidine kinase"/>
    <property type="match status" value="1"/>
</dbReference>
<evidence type="ECO:0000256" key="4">
    <source>
        <dbReference type="ARBA" id="ARBA00022553"/>
    </source>
</evidence>
<accession>A0ABM8DTI5</accession>
<dbReference type="PANTHER" id="PTHR43047:SF72">
    <property type="entry name" value="OSMOSENSING HISTIDINE PROTEIN KINASE SLN1"/>
    <property type="match status" value="1"/>
</dbReference>